<accession>A0A6A6KSU5</accession>
<keyword evidence="3" id="KW-1185">Reference proteome</keyword>
<dbReference type="EMBL" id="JAAGAX010000015">
    <property type="protein sequence ID" value="KAF2291136.1"/>
    <property type="molecule type" value="Genomic_DNA"/>
</dbReference>
<dbReference type="InterPro" id="IPR046341">
    <property type="entry name" value="SET_dom_sf"/>
</dbReference>
<dbReference type="CDD" id="cd20071">
    <property type="entry name" value="SET_SMYD"/>
    <property type="match status" value="1"/>
</dbReference>
<dbReference type="AlphaFoldDB" id="A0A6A6KSU5"/>
<dbReference type="Proteomes" id="UP000467840">
    <property type="component" value="Chromosome 2"/>
</dbReference>
<proteinExistence type="predicted"/>
<sequence length="375" mass="41911">MAAARRLRDGKQELIELDENEYDAVLFEEEEAALCLVLTNAVEVQDSDGCTLGIAVYDPTFSWINHSCSPNACYRFLISKPSTAAFPADSKLRIVPGGSNGEKSVRSNVELTRAYGEYGPRMIVRSIKRIKRSEEVTVAYTDLLQPKAIRQSELWSKYRFICCCKRCSAFPPTYVDHILQEITASNLAPSRLSSDHSFCRDEASRKLTDSVNEVISEYLSVGDPESCCEKLESMLILGILDEPSEKKEGKVQLDIKLHPLHHIALNAYITLASAYKMTGAAYSLLLAAATHHLFSFETSLIVSVANFWTSAGESLLTYARSSAWDLFVKQELTGSKLLSLRNHKCSKCSLLDRFEANFSLSEDLNEDFENIEQIS</sequence>
<organism evidence="2 3">
    <name type="scientific">Hevea brasiliensis</name>
    <name type="common">Para rubber tree</name>
    <name type="synonym">Siphonia brasiliensis</name>
    <dbReference type="NCBI Taxonomy" id="3981"/>
    <lineage>
        <taxon>Eukaryota</taxon>
        <taxon>Viridiplantae</taxon>
        <taxon>Streptophyta</taxon>
        <taxon>Embryophyta</taxon>
        <taxon>Tracheophyta</taxon>
        <taxon>Spermatophyta</taxon>
        <taxon>Magnoliopsida</taxon>
        <taxon>eudicotyledons</taxon>
        <taxon>Gunneridae</taxon>
        <taxon>Pentapetalae</taxon>
        <taxon>rosids</taxon>
        <taxon>fabids</taxon>
        <taxon>Malpighiales</taxon>
        <taxon>Euphorbiaceae</taxon>
        <taxon>Crotonoideae</taxon>
        <taxon>Micrandreae</taxon>
        <taxon>Hevea</taxon>
    </lineage>
</organism>
<dbReference type="InterPro" id="IPR001214">
    <property type="entry name" value="SET_dom"/>
</dbReference>
<dbReference type="Pfam" id="PF00856">
    <property type="entry name" value="SET"/>
    <property type="match status" value="1"/>
</dbReference>
<evidence type="ECO:0000313" key="3">
    <source>
        <dbReference type="Proteomes" id="UP000467840"/>
    </source>
</evidence>
<dbReference type="Gene3D" id="2.170.270.10">
    <property type="entry name" value="SET domain"/>
    <property type="match status" value="1"/>
</dbReference>
<name>A0A6A6KSU5_HEVBR</name>
<gene>
    <name evidence="2" type="ORF">GH714_020314</name>
</gene>
<comment type="caution">
    <text evidence="2">The sequence shown here is derived from an EMBL/GenBank/DDBJ whole genome shotgun (WGS) entry which is preliminary data.</text>
</comment>
<reference evidence="2 3" key="1">
    <citation type="journal article" date="2020" name="Mol. Plant">
        <title>The Chromosome-Based Rubber Tree Genome Provides New Insights into Spurge Genome Evolution and Rubber Biosynthesis.</title>
        <authorList>
            <person name="Liu J."/>
            <person name="Shi C."/>
            <person name="Shi C.C."/>
            <person name="Li W."/>
            <person name="Zhang Q.J."/>
            <person name="Zhang Y."/>
            <person name="Li K."/>
            <person name="Lu H.F."/>
            <person name="Shi C."/>
            <person name="Zhu S.T."/>
            <person name="Xiao Z.Y."/>
            <person name="Nan H."/>
            <person name="Yue Y."/>
            <person name="Zhu X.G."/>
            <person name="Wu Y."/>
            <person name="Hong X.N."/>
            <person name="Fan G.Y."/>
            <person name="Tong Y."/>
            <person name="Zhang D."/>
            <person name="Mao C.L."/>
            <person name="Liu Y.L."/>
            <person name="Hao S.J."/>
            <person name="Liu W.Q."/>
            <person name="Lv M.Q."/>
            <person name="Zhang H.B."/>
            <person name="Liu Y."/>
            <person name="Hu-Tang G.R."/>
            <person name="Wang J.P."/>
            <person name="Wang J.H."/>
            <person name="Sun Y.H."/>
            <person name="Ni S.B."/>
            <person name="Chen W.B."/>
            <person name="Zhang X.C."/>
            <person name="Jiao Y.N."/>
            <person name="Eichler E.E."/>
            <person name="Li G.H."/>
            <person name="Liu X."/>
            <person name="Gao L.Z."/>
        </authorList>
    </citation>
    <scope>NUCLEOTIDE SEQUENCE [LARGE SCALE GENOMIC DNA]</scope>
    <source>
        <strain evidence="3">cv. GT1</strain>
        <tissue evidence="2">Leaf</tissue>
    </source>
</reference>
<feature type="domain" description="SET" evidence="1">
    <location>
        <begin position="56"/>
        <end position="140"/>
    </location>
</feature>
<dbReference type="PANTHER" id="PTHR47780:SF1">
    <property type="entry name" value="PROTEIN SET DOMAIN GROUP 41"/>
    <property type="match status" value="1"/>
</dbReference>
<protein>
    <recommendedName>
        <fullName evidence="1">SET domain-containing protein</fullName>
    </recommendedName>
</protein>
<evidence type="ECO:0000259" key="1">
    <source>
        <dbReference type="Pfam" id="PF00856"/>
    </source>
</evidence>
<dbReference type="InterPro" id="IPR011990">
    <property type="entry name" value="TPR-like_helical_dom_sf"/>
</dbReference>
<dbReference type="Gene3D" id="1.25.40.10">
    <property type="entry name" value="Tetratricopeptide repeat domain"/>
    <property type="match status" value="1"/>
</dbReference>
<evidence type="ECO:0000313" key="2">
    <source>
        <dbReference type="EMBL" id="KAF2291136.1"/>
    </source>
</evidence>
<dbReference type="PANTHER" id="PTHR47780">
    <property type="entry name" value="PROTEIN SET DOMAIN GROUP 41"/>
    <property type="match status" value="1"/>
</dbReference>
<dbReference type="SUPFAM" id="SSF82199">
    <property type="entry name" value="SET domain"/>
    <property type="match status" value="1"/>
</dbReference>